<dbReference type="PANTHER" id="PTHR12049:SF7">
    <property type="entry name" value="PROTEIN ARGININE METHYLTRANSFERASE NDUFAF7, MITOCHONDRIAL"/>
    <property type="match status" value="1"/>
</dbReference>
<sequence>MFTRARHRAACRLLPFAARRFIAAVSGPTPLETIIEDTIKTIGPISLSKFMRTCLTHPEHGYYIHKDPLDKNSGDFITAPEISVAYGMTCGLAFVRMFLAQLQYQSRHNPDFKVKDKIFRVVEFGPGKGSMMRGLAMVFKQYIIDNPVEIVMVEKSDILIREQHKLLCKFQRLEQVDDYNFESITEWGQPIAWQKNDLVDMDLDSKYMNFVVAHEFFDALPIDRYIKTQHGWREYLVDVREPEADRPGKFGLVVAPHATPGSFIPATDDRYNKLAVGANVEISADAHMYASQFARIINSGDVGGALIIDYGPKDTIPINSLRGIKDHKFVDPFWEPGKIDLSVDVDFLGLSRLFESQRLKTTIETQSQFLNSSGLPLILGGLASSTKEQQQRFETLYQRLTGSAPQDMGRAYKVLQVYRNANKTT</sequence>
<evidence type="ECO:0000313" key="9">
    <source>
        <dbReference type="Proteomes" id="UP000788993"/>
    </source>
</evidence>
<dbReference type="Pfam" id="PF02636">
    <property type="entry name" value="Methyltransf_28"/>
    <property type="match status" value="1"/>
</dbReference>
<evidence type="ECO:0000256" key="2">
    <source>
        <dbReference type="ARBA" id="ARBA00005891"/>
    </source>
</evidence>
<dbReference type="GO" id="GO:0032981">
    <property type="term" value="P:mitochondrial respiratory chain complex I assembly"/>
    <property type="evidence" value="ECO:0007669"/>
    <property type="project" value="TreeGrafter"/>
</dbReference>
<keyword evidence="5 7" id="KW-0496">Mitochondrion</keyword>
<dbReference type="AlphaFoldDB" id="A0A9P8TGB6"/>
<dbReference type="Proteomes" id="UP000788993">
    <property type="component" value="Unassembled WGS sequence"/>
</dbReference>
<dbReference type="EC" id="2.1.1.320" evidence="7"/>
<comment type="catalytic activity">
    <reaction evidence="6 7">
        <text>L-arginyl-[protein] + 2 S-adenosyl-L-methionine = N(omega),N(omega)'-dimethyl-L-arginyl-[protein] + 2 S-adenosyl-L-homocysteine + 2 H(+)</text>
        <dbReference type="Rhea" id="RHEA:48108"/>
        <dbReference type="Rhea" id="RHEA-COMP:10532"/>
        <dbReference type="Rhea" id="RHEA-COMP:11992"/>
        <dbReference type="ChEBI" id="CHEBI:15378"/>
        <dbReference type="ChEBI" id="CHEBI:29965"/>
        <dbReference type="ChEBI" id="CHEBI:57856"/>
        <dbReference type="ChEBI" id="CHEBI:59789"/>
        <dbReference type="ChEBI" id="CHEBI:88221"/>
        <dbReference type="EC" id="2.1.1.320"/>
    </reaction>
</comment>
<keyword evidence="3 7" id="KW-0489">Methyltransferase</keyword>
<dbReference type="InterPro" id="IPR029063">
    <property type="entry name" value="SAM-dependent_MTases_sf"/>
</dbReference>
<comment type="subcellular location">
    <subcellularLocation>
        <location evidence="1 7">Mitochondrion</location>
    </subcellularLocation>
</comment>
<keyword evidence="4 7" id="KW-0808">Transferase</keyword>
<proteinExistence type="inferred from homology"/>
<evidence type="ECO:0000256" key="5">
    <source>
        <dbReference type="ARBA" id="ARBA00023128"/>
    </source>
</evidence>
<evidence type="ECO:0000256" key="7">
    <source>
        <dbReference type="RuleBase" id="RU364114"/>
    </source>
</evidence>
<comment type="similarity">
    <text evidence="2 7">Belongs to the NDUFAF7 family.</text>
</comment>
<dbReference type="InterPro" id="IPR038375">
    <property type="entry name" value="NDUFAF7_sf"/>
</dbReference>
<reference evidence="8" key="1">
    <citation type="journal article" date="2021" name="Open Biol.">
        <title>Shared evolutionary footprints suggest mitochondrial oxidative damage underlies multiple complex I losses in fungi.</title>
        <authorList>
            <person name="Schikora-Tamarit M.A."/>
            <person name="Marcet-Houben M."/>
            <person name="Nosek J."/>
            <person name="Gabaldon T."/>
        </authorList>
    </citation>
    <scope>NUCLEOTIDE SEQUENCE</scope>
    <source>
        <strain evidence="8">NCAIM Y.01608</strain>
    </source>
</reference>
<accession>A0A9P8TGB6</accession>
<protein>
    <recommendedName>
        <fullName evidence="7">Protein arginine methyltransferase NDUFAF7</fullName>
        <ecNumber evidence="7">2.1.1.320</ecNumber>
    </recommendedName>
</protein>
<organism evidence="8 9">
    <name type="scientific">Ogataea polymorpha</name>
    <dbReference type="NCBI Taxonomy" id="460523"/>
    <lineage>
        <taxon>Eukaryota</taxon>
        <taxon>Fungi</taxon>
        <taxon>Dikarya</taxon>
        <taxon>Ascomycota</taxon>
        <taxon>Saccharomycotina</taxon>
        <taxon>Pichiomycetes</taxon>
        <taxon>Pichiales</taxon>
        <taxon>Pichiaceae</taxon>
        <taxon>Ogataea</taxon>
    </lineage>
</organism>
<dbReference type="EMBL" id="JAEUBD010000095">
    <property type="protein sequence ID" value="KAH3677806.1"/>
    <property type="molecule type" value="Genomic_DNA"/>
</dbReference>
<name>A0A9P8TGB6_9ASCO</name>
<keyword evidence="9" id="KW-1185">Reference proteome</keyword>
<dbReference type="Gene3D" id="3.40.50.12710">
    <property type="match status" value="1"/>
</dbReference>
<comment type="caution">
    <text evidence="8">The sequence shown here is derived from an EMBL/GenBank/DDBJ whole genome shotgun (WGS) entry which is preliminary data.</text>
</comment>
<evidence type="ECO:0000256" key="1">
    <source>
        <dbReference type="ARBA" id="ARBA00004173"/>
    </source>
</evidence>
<evidence type="ECO:0000256" key="3">
    <source>
        <dbReference type="ARBA" id="ARBA00022603"/>
    </source>
</evidence>
<evidence type="ECO:0000313" key="8">
    <source>
        <dbReference type="EMBL" id="KAH3677806.1"/>
    </source>
</evidence>
<reference evidence="8" key="2">
    <citation type="submission" date="2021-01" db="EMBL/GenBank/DDBJ databases">
        <authorList>
            <person name="Schikora-Tamarit M.A."/>
        </authorList>
    </citation>
    <scope>NUCLEOTIDE SEQUENCE</scope>
    <source>
        <strain evidence="8">NCAIM Y.01608</strain>
    </source>
</reference>
<dbReference type="InterPro" id="IPR003788">
    <property type="entry name" value="NDUFAF7"/>
</dbReference>
<evidence type="ECO:0000256" key="4">
    <source>
        <dbReference type="ARBA" id="ARBA00022679"/>
    </source>
</evidence>
<dbReference type="SUPFAM" id="SSF53335">
    <property type="entry name" value="S-adenosyl-L-methionine-dependent methyltransferases"/>
    <property type="match status" value="1"/>
</dbReference>
<comment type="function">
    <text evidence="7">Arginine methyltransferase involved in the assembly or stability of mitochondrial NADH:ubiquinone oxidoreductase complex (complex I).</text>
</comment>
<dbReference type="GO" id="GO:0035243">
    <property type="term" value="F:protein-arginine omega-N symmetric methyltransferase activity"/>
    <property type="evidence" value="ECO:0007669"/>
    <property type="project" value="UniProtKB-EC"/>
</dbReference>
<dbReference type="PANTHER" id="PTHR12049">
    <property type="entry name" value="PROTEIN ARGININE METHYLTRANSFERASE NDUFAF7, MITOCHONDRIAL"/>
    <property type="match status" value="1"/>
</dbReference>
<dbReference type="GO" id="GO:0005739">
    <property type="term" value="C:mitochondrion"/>
    <property type="evidence" value="ECO:0007669"/>
    <property type="project" value="UniProtKB-SubCell"/>
</dbReference>
<gene>
    <name evidence="8" type="ORF">OGATHE_000460</name>
</gene>
<dbReference type="GO" id="GO:0032259">
    <property type="term" value="P:methylation"/>
    <property type="evidence" value="ECO:0007669"/>
    <property type="project" value="UniProtKB-KW"/>
</dbReference>
<evidence type="ECO:0000256" key="6">
    <source>
        <dbReference type="ARBA" id="ARBA00048612"/>
    </source>
</evidence>